<dbReference type="Proteomes" id="UP001165667">
    <property type="component" value="Unassembled WGS sequence"/>
</dbReference>
<dbReference type="EMBL" id="JAMOIM010000027">
    <property type="protein sequence ID" value="MCW6511501.1"/>
    <property type="molecule type" value="Genomic_DNA"/>
</dbReference>
<reference evidence="6" key="1">
    <citation type="submission" date="2022-05" db="EMBL/GenBank/DDBJ databases">
        <authorList>
            <person name="Pankratov T."/>
        </authorList>
    </citation>
    <scope>NUCLEOTIDE SEQUENCE</scope>
    <source>
        <strain evidence="6">BP6-180914</strain>
    </source>
</reference>
<comment type="caution">
    <text evidence="6">The sequence shown here is derived from an EMBL/GenBank/DDBJ whole genome shotgun (WGS) entry which is preliminary data.</text>
</comment>
<accession>A0AA41Z1Y6</accession>
<evidence type="ECO:0000256" key="4">
    <source>
        <dbReference type="ARBA" id="ARBA00023136"/>
    </source>
</evidence>
<keyword evidence="3 5" id="KW-1133">Transmembrane helix</keyword>
<dbReference type="Gene3D" id="1.10.3720.10">
    <property type="entry name" value="MetI-like"/>
    <property type="match status" value="1"/>
</dbReference>
<dbReference type="InterPro" id="IPR035906">
    <property type="entry name" value="MetI-like_sf"/>
</dbReference>
<comment type="subcellular location">
    <subcellularLocation>
        <location evidence="1">Membrane</location>
        <topology evidence="1">Multi-pass membrane protein</topology>
    </subcellularLocation>
</comment>
<keyword evidence="2 5" id="KW-0812">Transmembrane</keyword>
<organism evidence="6 7">
    <name type="scientific">Lichenifustis flavocetrariae</name>
    <dbReference type="NCBI Taxonomy" id="2949735"/>
    <lineage>
        <taxon>Bacteria</taxon>
        <taxon>Pseudomonadati</taxon>
        <taxon>Pseudomonadota</taxon>
        <taxon>Alphaproteobacteria</taxon>
        <taxon>Hyphomicrobiales</taxon>
        <taxon>Lichenihabitantaceae</taxon>
        <taxon>Lichenifustis</taxon>
    </lineage>
</organism>
<feature type="transmembrane region" description="Helical" evidence="5">
    <location>
        <begin position="20"/>
        <end position="44"/>
    </location>
</feature>
<evidence type="ECO:0000256" key="1">
    <source>
        <dbReference type="ARBA" id="ARBA00004141"/>
    </source>
</evidence>
<evidence type="ECO:0000313" key="7">
    <source>
        <dbReference type="Proteomes" id="UP001165667"/>
    </source>
</evidence>
<protein>
    <submittedName>
        <fullName evidence="6">Uncharacterized protein</fullName>
    </submittedName>
</protein>
<dbReference type="GO" id="GO:0016020">
    <property type="term" value="C:membrane"/>
    <property type="evidence" value="ECO:0007669"/>
    <property type="project" value="UniProtKB-SubCell"/>
</dbReference>
<evidence type="ECO:0000313" key="6">
    <source>
        <dbReference type="EMBL" id="MCW6511501.1"/>
    </source>
</evidence>
<proteinExistence type="predicted"/>
<gene>
    <name evidence="6" type="ORF">M8523_26330</name>
</gene>
<keyword evidence="4 5" id="KW-0472">Membrane</keyword>
<evidence type="ECO:0000256" key="3">
    <source>
        <dbReference type="ARBA" id="ARBA00022989"/>
    </source>
</evidence>
<evidence type="ECO:0000256" key="2">
    <source>
        <dbReference type="ARBA" id="ARBA00022692"/>
    </source>
</evidence>
<evidence type="ECO:0000256" key="5">
    <source>
        <dbReference type="SAM" id="Phobius"/>
    </source>
</evidence>
<name>A0AA41Z1Y6_9HYPH</name>
<sequence>MHGTDHPPHGVLSRRNGLVLISPLTLFLLAMLGLPFAIDVVYALSRVTFENIRHPQIQGFGNFAVVLRDPNFWQAMGLSLRFAPLRSASRCSQRRRS</sequence>
<dbReference type="SUPFAM" id="SSF161098">
    <property type="entry name" value="MetI-like"/>
    <property type="match status" value="1"/>
</dbReference>
<dbReference type="AlphaFoldDB" id="A0AA41Z1Y6"/>
<keyword evidence="7" id="KW-1185">Reference proteome</keyword>
<dbReference type="RefSeq" id="WP_282587879.1">
    <property type="nucleotide sequence ID" value="NZ_JAMOIM010000027.1"/>
</dbReference>